<accession>A0A9P7RML0</accession>
<dbReference type="SMART" id="SM00950">
    <property type="entry name" value="Piwi"/>
    <property type="match status" value="1"/>
</dbReference>
<reference evidence="2" key="1">
    <citation type="journal article" date="2021" name="Genome Biol. Evol.">
        <title>The assembled and annotated genome of the fairy-ring fungus Marasmius oreades.</title>
        <authorList>
            <person name="Hiltunen M."/>
            <person name="Ament-Velasquez S.L."/>
            <person name="Johannesson H."/>
        </authorList>
    </citation>
    <scope>NUCLEOTIDE SEQUENCE</scope>
    <source>
        <strain evidence="2">03SP1</strain>
    </source>
</reference>
<dbReference type="GO" id="GO:0003676">
    <property type="term" value="F:nucleic acid binding"/>
    <property type="evidence" value="ECO:0007669"/>
    <property type="project" value="InterPro"/>
</dbReference>
<dbReference type="GeneID" id="66071293"/>
<dbReference type="InterPro" id="IPR036397">
    <property type="entry name" value="RNaseH_sf"/>
</dbReference>
<dbReference type="SMART" id="SM01163">
    <property type="entry name" value="DUF1785"/>
    <property type="match status" value="1"/>
</dbReference>
<evidence type="ECO:0000259" key="1">
    <source>
        <dbReference type="PROSITE" id="PS50822"/>
    </source>
</evidence>
<dbReference type="InterPro" id="IPR003165">
    <property type="entry name" value="Piwi"/>
</dbReference>
<dbReference type="Proteomes" id="UP001049176">
    <property type="component" value="Chromosome 10"/>
</dbReference>
<dbReference type="Pfam" id="PF02171">
    <property type="entry name" value="Piwi"/>
    <property type="match status" value="1"/>
</dbReference>
<dbReference type="InterPro" id="IPR036085">
    <property type="entry name" value="PAZ_dom_sf"/>
</dbReference>
<evidence type="ECO:0000313" key="3">
    <source>
        <dbReference type="Proteomes" id="UP001049176"/>
    </source>
</evidence>
<dbReference type="RefSeq" id="XP_043002718.1">
    <property type="nucleotide sequence ID" value="XM_043159119.1"/>
</dbReference>
<dbReference type="KEGG" id="more:E1B28_002217"/>
<dbReference type="InterPro" id="IPR032474">
    <property type="entry name" value="Argonaute_N"/>
</dbReference>
<name>A0A9P7RML0_9AGAR</name>
<dbReference type="Gene3D" id="3.30.420.10">
    <property type="entry name" value="Ribonuclease H-like superfamily/Ribonuclease H"/>
    <property type="match status" value="1"/>
</dbReference>
<dbReference type="AlphaFoldDB" id="A0A9P7RML0"/>
<dbReference type="EMBL" id="CM032190">
    <property type="protein sequence ID" value="KAG7086247.1"/>
    <property type="molecule type" value="Genomic_DNA"/>
</dbReference>
<organism evidence="2 3">
    <name type="scientific">Marasmius oreades</name>
    <name type="common">fairy-ring Marasmius</name>
    <dbReference type="NCBI Taxonomy" id="181124"/>
    <lineage>
        <taxon>Eukaryota</taxon>
        <taxon>Fungi</taxon>
        <taxon>Dikarya</taxon>
        <taxon>Basidiomycota</taxon>
        <taxon>Agaricomycotina</taxon>
        <taxon>Agaricomycetes</taxon>
        <taxon>Agaricomycetidae</taxon>
        <taxon>Agaricales</taxon>
        <taxon>Marasmiineae</taxon>
        <taxon>Marasmiaceae</taxon>
        <taxon>Marasmius</taxon>
    </lineage>
</organism>
<protein>
    <recommendedName>
        <fullName evidence="1">Piwi domain-containing protein</fullName>
    </recommendedName>
</protein>
<proteinExistence type="predicted"/>
<feature type="domain" description="Piwi" evidence="1">
    <location>
        <begin position="507"/>
        <end position="826"/>
    </location>
</feature>
<dbReference type="PANTHER" id="PTHR22891">
    <property type="entry name" value="EUKARYOTIC TRANSLATION INITIATION FACTOR 2C"/>
    <property type="match status" value="1"/>
</dbReference>
<evidence type="ECO:0000313" key="2">
    <source>
        <dbReference type="EMBL" id="KAG7086247.1"/>
    </source>
</evidence>
<dbReference type="InterPro" id="IPR014811">
    <property type="entry name" value="ArgoL1"/>
</dbReference>
<dbReference type="OrthoDB" id="10252740at2759"/>
<dbReference type="Gene3D" id="3.40.50.2300">
    <property type="match status" value="1"/>
</dbReference>
<gene>
    <name evidence="2" type="ORF">E1B28_002217</name>
</gene>
<dbReference type="Pfam" id="PF16486">
    <property type="entry name" value="ArgoN"/>
    <property type="match status" value="1"/>
</dbReference>
<keyword evidence="3" id="KW-1185">Reference proteome</keyword>
<dbReference type="Gene3D" id="2.170.260.10">
    <property type="entry name" value="paz domain"/>
    <property type="match status" value="1"/>
</dbReference>
<dbReference type="CDD" id="cd02846">
    <property type="entry name" value="PAZ_argonaute_like"/>
    <property type="match status" value="1"/>
</dbReference>
<dbReference type="PROSITE" id="PS50822">
    <property type="entry name" value="PIWI"/>
    <property type="match status" value="1"/>
</dbReference>
<dbReference type="SUPFAM" id="SSF101690">
    <property type="entry name" value="PAZ domain"/>
    <property type="match status" value="1"/>
</dbReference>
<dbReference type="SUPFAM" id="SSF53098">
    <property type="entry name" value="Ribonuclease H-like"/>
    <property type="match status" value="1"/>
</dbReference>
<comment type="caution">
    <text evidence="2">The sequence shown here is derived from an EMBL/GenBank/DDBJ whole genome shotgun (WGS) entry which is preliminary data.</text>
</comment>
<dbReference type="Pfam" id="PF08699">
    <property type="entry name" value="ArgoL1"/>
    <property type="match status" value="1"/>
</dbReference>
<sequence length="866" mass="97577">MGDSRFGTIGSPTRVSVNAFRLKWSSKSLVYHYAVSIIPEWPGKPGVVTSISKQKGIEILQRLQTRIYPSVFPNLGAFDGKGNLFSFVEYNFNGPSISFEHIPLDSDNERKKPKTVKVTIALVRTVNISLLRGLLEGRDDSSLRDGSSDASSCLSMLNMFVQAQPRRGANLYKGNSFYVPPSGSPGFDRDIDPLRLWSGFFQSVRPAINEIIVNVDVTAGVVMPSQPLVQAACSFIRCRDAVELRDLPPHEFRKLRASLKGLKVAVAIKNQTRRRSRPIKDLLQNVGAIEFDGPEGITTVADHFYSKYKVNIPKHTLGVKLGHGEHFPITVCEVETQLYKPKLAANQVSALHRFMPSNPGNRLRRITDGWEALGHSQSEFLQAAQVQIDERPMSVEARILDPRTIAFGPRHEQDNRPDLLRLNPGSAGVWDIMRKRLVKPMKVDMMVVNFTGLRTTDTMVNFVMELCNVMKERGMFIAKASPVLHGKPGHDVNETLLAYGNEHRPNLILVFLPAEAEEIYNQVKRFGDITRGIATQCVRWKDQLFDPGRGGRGGGGRKINWNQYHNNLTLKINGKLGGVNYYSFDSVIRMLEETNAMVIGADVSHPAPGSTMPSIAALVSSVDSRATRYVATVKVQQSRTELIQELDQMLGTALEAYFHSNGKIPPRSIYFFRDGVSEGEFERVRQGEFYTMKKLTERKYKELGKPPPKLTFIIVGKRHHFRFFPNDPKDADRSGNCRSGFVVDRRITHPIYRDFYLQSQAGLKGTSVPGHYTVLEDENLGFDANALQELAYSLCHCYSRATRAVKIPAPVYYADLACRRAKFHYDPTMHETISAQSEESEEIHLDFYKDNFTPVNNSMKRFMYFL</sequence>
<dbReference type="InterPro" id="IPR012337">
    <property type="entry name" value="RNaseH-like_sf"/>
</dbReference>